<protein>
    <submittedName>
        <fullName evidence="1">Uncharacterized protein</fullName>
    </submittedName>
</protein>
<name>X1CCN3_9ZZZZ</name>
<proteinExistence type="predicted"/>
<reference evidence="1" key="1">
    <citation type="journal article" date="2014" name="Front. Microbiol.">
        <title>High frequency of phylogenetically diverse reductive dehalogenase-homologous genes in deep subseafloor sedimentary metagenomes.</title>
        <authorList>
            <person name="Kawai M."/>
            <person name="Futagami T."/>
            <person name="Toyoda A."/>
            <person name="Takaki Y."/>
            <person name="Nishi S."/>
            <person name="Hori S."/>
            <person name="Arai W."/>
            <person name="Tsubouchi T."/>
            <person name="Morono Y."/>
            <person name="Uchiyama I."/>
            <person name="Ito T."/>
            <person name="Fujiyama A."/>
            <person name="Inagaki F."/>
            <person name="Takami H."/>
        </authorList>
    </citation>
    <scope>NUCLEOTIDE SEQUENCE</scope>
    <source>
        <strain evidence="1">Expedition CK06-06</strain>
    </source>
</reference>
<gene>
    <name evidence="1" type="ORF">S01H4_60727</name>
</gene>
<dbReference type="EMBL" id="BART01035873">
    <property type="protein sequence ID" value="GAH05981.1"/>
    <property type="molecule type" value="Genomic_DNA"/>
</dbReference>
<accession>X1CCN3</accession>
<dbReference type="AlphaFoldDB" id="X1CCN3"/>
<comment type="caution">
    <text evidence="1">The sequence shown here is derived from an EMBL/GenBank/DDBJ whole genome shotgun (WGS) entry which is preliminary data.</text>
</comment>
<evidence type="ECO:0000313" key="1">
    <source>
        <dbReference type="EMBL" id="GAH05981.1"/>
    </source>
</evidence>
<sequence length="39" mass="4640">MVCVDVGFFRFMYSPYLIENCEPLQLFGKDWQSTPILDH</sequence>
<organism evidence="1">
    <name type="scientific">marine sediment metagenome</name>
    <dbReference type="NCBI Taxonomy" id="412755"/>
    <lineage>
        <taxon>unclassified sequences</taxon>
        <taxon>metagenomes</taxon>
        <taxon>ecological metagenomes</taxon>
    </lineage>
</organism>